<evidence type="ECO:0000256" key="2">
    <source>
        <dbReference type="ARBA" id="ARBA00004325"/>
    </source>
</evidence>
<proteinExistence type="inferred from homology"/>
<dbReference type="InterPro" id="IPR018625">
    <property type="entry name" value="Pet100"/>
</dbReference>
<comment type="subcellular location">
    <subcellularLocation>
        <location evidence="1">Membrane</location>
        <topology evidence="1">Single-pass membrane protein</topology>
    </subcellularLocation>
    <subcellularLocation>
        <location evidence="2">Mitochondrion membrane</location>
    </subcellularLocation>
</comment>
<name>A0AAD7TH93_9APHY</name>
<keyword evidence="7" id="KW-0472">Membrane</keyword>
<dbReference type="Pfam" id="PF09803">
    <property type="entry name" value="Pet100"/>
    <property type="match status" value="1"/>
</dbReference>
<evidence type="ECO:0000256" key="1">
    <source>
        <dbReference type="ARBA" id="ARBA00004167"/>
    </source>
</evidence>
<evidence type="ECO:0000256" key="7">
    <source>
        <dbReference type="ARBA" id="ARBA00023136"/>
    </source>
</evidence>
<keyword evidence="3" id="KW-0812">Transmembrane</keyword>
<evidence type="ECO:0000256" key="4">
    <source>
        <dbReference type="ARBA" id="ARBA00022946"/>
    </source>
</evidence>
<sequence length="113" mass="12900">MGGPNLEVFKFAVYVFFPVVMLVHYGNPDWYAKNVLPVCEDAYMFYVLRLRPSTPVAQYKERIFPPEHRLNTNLPTDSTTLKEELAKIRARNLERKAQREAEAAAAAAAAQQK</sequence>
<keyword evidence="5" id="KW-1133">Transmembrane helix</keyword>
<dbReference type="EMBL" id="JAPEVG010000970">
    <property type="protein sequence ID" value="KAJ8454429.1"/>
    <property type="molecule type" value="Genomic_DNA"/>
</dbReference>
<dbReference type="GO" id="GO:0051082">
    <property type="term" value="F:unfolded protein binding"/>
    <property type="evidence" value="ECO:0007669"/>
    <property type="project" value="TreeGrafter"/>
</dbReference>
<keyword evidence="4" id="KW-0809">Transit peptide</keyword>
<evidence type="ECO:0000256" key="8">
    <source>
        <dbReference type="ARBA" id="ARBA00038077"/>
    </source>
</evidence>
<protein>
    <submittedName>
        <fullName evidence="9">Uncharacterized protein</fullName>
    </submittedName>
</protein>
<dbReference type="GO" id="GO:0033617">
    <property type="term" value="P:mitochondrial respiratory chain complex IV assembly"/>
    <property type="evidence" value="ECO:0007669"/>
    <property type="project" value="InterPro"/>
</dbReference>
<evidence type="ECO:0000313" key="10">
    <source>
        <dbReference type="Proteomes" id="UP001215151"/>
    </source>
</evidence>
<dbReference type="Proteomes" id="UP001215151">
    <property type="component" value="Unassembled WGS sequence"/>
</dbReference>
<dbReference type="AlphaFoldDB" id="A0AAD7TH93"/>
<evidence type="ECO:0000313" key="9">
    <source>
        <dbReference type="EMBL" id="KAJ8454429.1"/>
    </source>
</evidence>
<comment type="similarity">
    <text evidence="8">Belongs to the PET100 family.</text>
</comment>
<dbReference type="PANTHER" id="PTHR33968">
    <property type="entry name" value="PROTEIN PET100 HOMOLOG, MITOCHONDRIAL"/>
    <property type="match status" value="1"/>
</dbReference>
<dbReference type="GO" id="GO:0005743">
    <property type="term" value="C:mitochondrial inner membrane"/>
    <property type="evidence" value="ECO:0007669"/>
    <property type="project" value="TreeGrafter"/>
</dbReference>
<comment type="caution">
    <text evidence="9">The sequence shown here is derived from an EMBL/GenBank/DDBJ whole genome shotgun (WGS) entry which is preliminary data.</text>
</comment>
<keyword evidence="10" id="KW-1185">Reference proteome</keyword>
<reference evidence="9" key="1">
    <citation type="submission" date="2022-11" db="EMBL/GenBank/DDBJ databases">
        <title>Genome Sequence of Cubamyces cubensis.</title>
        <authorList>
            <person name="Buettner E."/>
        </authorList>
    </citation>
    <scope>NUCLEOTIDE SEQUENCE</scope>
    <source>
        <strain evidence="9">MPL-01</strain>
    </source>
</reference>
<organism evidence="9 10">
    <name type="scientific">Trametes cubensis</name>
    <dbReference type="NCBI Taxonomy" id="1111947"/>
    <lineage>
        <taxon>Eukaryota</taxon>
        <taxon>Fungi</taxon>
        <taxon>Dikarya</taxon>
        <taxon>Basidiomycota</taxon>
        <taxon>Agaricomycotina</taxon>
        <taxon>Agaricomycetes</taxon>
        <taxon>Polyporales</taxon>
        <taxon>Polyporaceae</taxon>
        <taxon>Trametes</taxon>
    </lineage>
</organism>
<evidence type="ECO:0000256" key="3">
    <source>
        <dbReference type="ARBA" id="ARBA00022692"/>
    </source>
</evidence>
<evidence type="ECO:0000256" key="5">
    <source>
        <dbReference type="ARBA" id="ARBA00022989"/>
    </source>
</evidence>
<dbReference type="PANTHER" id="PTHR33968:SF1">
    <property type="entry name" value="PROTEIN PET100 HOMOLOG, MITOCHONDRIAL"/>
    <property type="match status" value="1"/>
</dbReference>
<keyword evidence="6" id="KW-0496">Mitochondrion</keyword>
<accession>A0AAD7TH93</accession>
<evidence type="ECO:0000256" key="6">
    <source>
        <dbReference type="ARBA" id="ARBA00023128"/>
    </source>
</evidence>
<gene>
    <name evidence="9" type="ORF">ONZ51_g13029</name>
</gene>